<evidence type="ECO:0000313" key="3">
    <source>
        <dbReference type="Proteomes" id="UP000006692"/>
    </source>
</evidence>
<dbReference type="EMBL" id="CP002585">
    <property type="protein sequence ID" value="AEA71705.1"/>
    <property type="molecule type" value="Genomic_DNA"/>
</dbReference>
<dbReference type="Proteomes" id="UP000006692">
    <property type="component" value="Chromosome"/>
</dbReference>
<name>F2K5X8_PSEBN</name>
<proteinExistence type="predicted"/>
<sequence>MVGYPQSLCALLWITCSPLAAPYAKQALQACAQKIVSLTHGFYWLLPVSSYSLQPKLAPNLCWRFCG</sequence>
<accession>F2K5X8</accession>
<evidence type="ECO:0008006" key="4">
    <source>
        <dbReference type="Google" id="ProtNLM"/>
    </source>
</evidence>
<gene>
    <name evidence="2" type="ORF">PSEBR_m1641</name>
</gene>
<organism evidence="2 3">
    <name type="scientific">Pseudomonas brassicacearum (strain NFM421)</name>
    <dbReference type="NCBI Taxonomy" id="994484"/>
    <lineage>
        <taxon>Bacteria</taxon>
        <taxon>Pseudomonadati</taxon>
        <taxon>Pseudomonadota</taxon>
        <taxon>Gammaproteobacteria</taxon>
        <taxon>Pseudomonadales</taxon>
        <taxon>Pseudomonadaceae</taxon>
        <taxon>Pseudomonas</taxon>
    </lineage>
</organism>
<evidence type="ECO:0000256" key="1">
    <source>
        <dbReference type="SAM" id="SignalP"/>
    </source>
</evidence>
<dbReference type="AlphaFoldDB" id="F2K5X8"/>
<protein>
    <recommendedName>
        <fullName evidence="4">Secreted protein</fullName>
    </recommendedName>
</protein>
<keyword evidence="1" id="KW-0732">Signal</keyword>
<dbReference type="HOGENOM" id="CLU_2809129_0_0_6"/>
<dbReference type="KEGG" id="pba:PSEBR_m1641"/>
<feature type="signal peptide" evidence="1">
    <location>
        <begin position="1"/>
        <end position="20"/>
    </location>
</feature>
<feature type="chain" id="PRO_5003279579" description="Secreted protein" evidence="1">
    <location>
        <begin position="21"/>
        <end position="67"/>
    </location>
</feature>
<evidence type="ECO:0000313" key="2">
    <source>
        <dbReference type="EMBL" id="AEA71705.1"/>
    </source>
</evidence>
<reference evidence="2 3" key="1">
    <citation type="journal article" date="2011" name="J. Bacteriol.">
        <title>Complete genome sequence of a beneficial plant root-associated bacterium, Pseudomonas brassicacearum.</title>
        <authorList>
            <person name="Ortet P."/>
            <person name="Barakat M."/>
            <person name="Lalaouna D."/>
            <person name="Fochesato S."/>
            <person name="Barbe V."/>
            <person name="Vacherie B."/>
            <person name="Santaella C."/>
            <person name="Heulin T."/>
            <person name="Achouak W."/>
        </authorList>
    </citation>
    <scope>NUCLEOTIDE SEQUENCE [LARGE SCALE GENOMIC DNA]</scope>
    <source>
        <strain evidence="2 3">NFM421</strain>
    </source>
</reference>
<reference key="2">
    <citation type="submission" date="2011-03" db="EMBL/GenBank/DDBJ databases">
        <title>Complete Genome Sequence of a beneficial plant roots-associated bacterium Pseudomonas brassicacearum.</title>
        <authorList>
            <person name="Ortet P."/>
            <person name="Barakat M."/>
            <person name="Lalaouna D."/>
            <person name="Fochesato S."/>
            <person name="Barbe V."/>
            <person name="Santaella C."/>
            <person name="Heulin T."/>
            <person name="Achouak W."/>
        </authorList>
    </citation>
    <scope>NUCLEOTIDE SEQUENCE</scope>
    <source>
        <strain>NFM421</strain>
    </source>
</reference>
<dbReference type="STRING" id="994484.PSEBR_m1641"/>